<comment type="caution">
    <text evidence="1">The sequence shown here is derived from an EMBL/GenBank/DDBJ whole genome shotgun (WGS) entry which is preliminary data.</text>
</comment>
<protein>
    <submittedName>
        <fullName evidence="1">10425_t:CDS:1</fullName>
    </submittedName>
</protein>
<sequence>SSRHSPLKLISFRVNRVFCEICTPYVYQEMNLLEPVDNRTHHIARLYGRHVRAIRVFLGTRKSKKTGADSSDCPSDVPRSVDIYSFCLETQYIAFYHAHATMYSQFQAYKERSIAHMSFLLHLEKLDTIGVHFLQEKIDWMMDQVEFIARQVLTIASSDRASRIKRLELSIPTLKACAEDLRTKFTSLEHLSIHTSPIPYYLSNVSRPEALDWSAYSKLTTMSLSRSRHDSTNYTRKVPEMVRQIPSLQELFISDVAAINEEETVAVRPVGWSHLPDEWWNQRKPLRYLDIEAALNGTIYYLSAIPVDK</sequence>
<feature type="non-terminal residue" evidence="1">
    <location>
        <position position="1"/>
    </location>
</feature>
<dbReference type="EMBL" id="CAJVPT010054445">
    <property type="protein sequence ID" value="CAG8753365.1"/>
    <property type="molecule type" value="Genomic_DNA"/>
</dbReference>
<dbReference type="Proteomes" id="UP000789525">
    <property type="component" value="Unassembled WGS sequence"/>
</dbReference>
<keyword evidence="2" id="KW-1185">Reference proteome</keyword>
<proteinExistence type="predicted"/>
<evidence type="ECO:0000313" key="2">
    <source>
        <dbReference type="Proteomes" id="UP000789525"/>
    </source>
</evidence>
<organism evidence="1 2">
    <name type="scientific">Acaulospora colombiana</name>
    <dbReference type="NCBI Taxonomy" id="27376"/>
    <lineage>
        <taxon>Eukaryota</taxon>
        <taxon>Fungi</taxon>
        <taxon>Fungi incertae sedis</taxon>
        <taxon>Mucoromycota</taxon>
        <taxon>Glomeromycotina</taxon>
        <taxon>Glomeromycetes</taxon>
        <taxon>Diversisporales</taxon>
        <taxon>Acaulosporaceae</taxon>
        <taxon>Acaulospora</taxon>
    </lineage>
</organism>
<name>A0ACA9QIY7_9GLOM</name>
<gene>
    <name evidence="1" type="ORF">ACOLOM_LOCUS12815</name>
</gene>
<evidence type="ECO:0000313" key="1">
    <source>
        <dbReference type="EMBL" id="CAG8753365.1"/>
    </source>
</evidence>
<reference evidence="1" key="1">
    <citation type="submission" date="2021-06" db="EMBL/GenBank/DDBJ databases">
        <authorList>
            <person name="Kallberg Y."/>
            <person name="Tangrot J."/>
            <person name="Rosling A."/>
        </authorList>
    </citation>
    <scope>NUCLEOTIDE SEQUENCE</scope>
    <source>
        <strain evidence="1">CL356</strain>
    </source>
</reference>
<accession>A0ACA9QIY7</accession>
<feature type="non-terminal residue" evidence="1">
    <location>
        <position position="309"/>
    </location>
</feature>